<evidence type="ECO:0000259" key="3">
    <source>
        <dbReference type="SMART" id="SM00703"/>
    </source>
</evidence>
<feature type="transmembrane region" description="Helical" evidence="1">
    <location>
        <begin position="638"/>
        <end position="656"/>
    </location>
</feature>
<keyword evidence="1" id="KW-0812">Transmembrane</keyword>
<proteinExistence type="predicted"/>
<feature type="transmembrane region" description="Helical" evidence="1">
    <location>
        <begin position="475"/>
        <end position="496"/>
    </location>
</feature>
<dbReference type="PANTHER" id="PTHR11161:SF12">
    <property type="entry name" value="ACYLTRANSFERASE 3 DOMAIN-CONTAINING PROTEIN-RELATED"/>
    <property type="match status" value="1"/>
</dbReference>
<dbReference type="Pfam" id="PF20146">
    <property type="entry name" value="NRF"/>
    <property type="match status" value="1"/>
</dbReference>
<dbReference type="AlphaFoldDB" id="A0A7I8VGV0"/>
<feature type="transmembrane region" description="Helical" evidence="1">
    <location>
        <begin position="692"/>
        <end position="714"/>
    </location>
</feature>
<reference evidence="4 5" key="1">
    <citation type="submission" date="2020-08" db="EMBL/GenBank/DDBJ databases">
        <authorList>
            <person name="Hejnol A."/>
        </authorList>
    </citation>
    <scope>NUCLEOTIDE SEQUENCE [LARGE SCALE GENOMIC DNA]</scope>
</reference>
<feature type="signal peptide" evidence="2">
    <location>
        <begin position="1"/>
        <end position="15"/>
    </location>
</feature>
<dbReference type="PROSITE" id="PS51257">
    <property type="entry name" value="PROKAR_LIPOPROTEIN"/>
    <property type="match status" value="1"/>
</dbReference>
<dbReference type="OrthoDB" id="8048975at2759"/>
<gene>
    <name evidence="4" type="ORF">DGYR_LOCUS3983</name>
</gene>
<keyword evidence="2" id="KW-0732">Signal</keyword>
<dbReference type="EMBL" id="CAJFCJ010000006">
    <property type="protein sequence ID" value="CAD5115225.1"/>
    <property type="molecule type" value="Genomic_DNA"/>
</dbReference>
<keyword evidence="1" id="KW-0472">Membrane</keyword>
<dbReference type="InterPro" id="IPR006621">
    <property type="entry name" value="Nose-resist-to-fluoxetine_N"/>
</dbReference>
<evidence type="ECO:0000313" key="5">
    <source>
        <dbReference type="Proteomes" id="UP000549394"/>
    </source>
</evidence>
<evidence type="ECO:0000313" key="4">
    <source>
        <dbReference type="EMBL" id="CAD5115225.1"/>
    </source>
</evidence>
<feature type="domain" description="Nose resistant-to-fluoxetine protein N-terminal" evidence="3">
    <location>
        <begin position="293"/>
        <end position="438"/>
    </location>
</feature>
<feature type="non-terminal residue" evidence="4">
    <location>
        <position position="733"/>
    </location>
</feature>
<comment type="caution">
    <text evidence="4">The sequence shown here is derived from an EMBL/GenBank/DDBJ whole genome shotgun (WGS) entry which is preliminary data.</text>
</comment>
<keyword evidence="5" id="KW-1185">Reference proteome</keyword>
<dbReference type="SMART" id="SM00703">
    <property type="entry name" value="NRF"/>
    <property type="match status" value="1"/>
</dbReference>
<evidence type="ECO:0000256" key="1">
    <source>
        <dbReference type="SAM" id="Phobius"/>
    </source>
</evidence>
<dbReference type="PANTHER" id="PTHR11161">
    <property type="entry name" value="O-ACYLTRANSFERASE"/>
    <property type="match status" value="1"/>
</dbReference>
<name>A0A7I8VGV0_9ANNE</name>
<dbReference type="InterPro" id="IPR052728">
    <property type="entry name" value="O2_lipid_transport_reg"/>
</dbReference>
<protein>
    <submittedName>
        <fullName evidence="4">DgyrCDS4218</fullName>
    </submittedName>
</protein>
<dbReference type="Proteomes" id="UP000549394">
    <property type="component" value="Unassembled WGS sequence"/>
</dbReference>
<keyword evidence="1" id="KW-1133">Transmembrane helix</keyword>
<feature type="chain" id="PRO_5029713691" evidence="2">
    <location>
        <begin position="16"/>
        <end position="733"/>
    </location>
</feature>
<sequence>MKILFCLVILSAASCAPNLRKEEVLAKLYSFKTQWDSFVEDADTPLMETSMFDKISSALRYIEPSTPLAQSFLKKDTNILYMNKPFTKFDFNPTFKMNFMDVLRDSLKAYLSDILSSSEEIKNMIRTIAMGKRYDSSKIRNFIKEITVAENLERHIVNDALKIYLGKNGKSSPSIYANHTINDKCKWDFSTTILDTGRMVISWLIDADTLAEELYAIVKNVIFDVVADMYPILVEDILGPKCECRRRAEPAECVLECCQPPTNCSACSDQDFEEEDILLVGPVGELICSFIDDLGLNESLKLIANKTLTITEEQTATIIGLIDALFKLPTGIMEGKLHWMGSYDLCLDTEMKFKHWSISGAISQNEPKKSYKGRYCRVGVSPTELVRNNSVGIFMLSVGMCVSDACSREDVGSFFTKDLQLPNLNIPNLSIPGLLNISAINVSLPSPLENILGLSVVEVACGNYWYDLNTPRLRAGLGVVLAVVVLVILATLYDCLIRRNIMRKKLTQRKELMRKKLSVATFEGFDKVNDNKLAVPPSIPSGNSPPGYSPVHEDDMKHLGGGKIYPTLPRSISTISKQSSMVHFFSAESCVEPTSKRDEWIDRIEMAFAGFSAYSNLRRIFRTNTRKEEIRAISGMRVLSYGWIVLGHTFLFGILITETFSTSNLVSILPKLIQRFSFQAIINFHFNSDTFLVIRLVPPMALLIAFYGPMYRFLGDGPMFPVRITDGDNCREN</sequence>
<accession>A0A7I8VGV0</accession>
<organism evidence="4 5">
    <name type="scientific">Dimorphilus gyrociliatus</name>
    <dbReference type="NCBI Taxonomy" id="2664684"/>
    <lineage>
        <taxon>Eukaryota</taxon>
        <taxon>Metazoa</taxon>
        <taxon>Spiralia</taxon>
        <taxon>Lophotrochozoa</taxon>
        <taxon>Annelida</taxon>
        <taxon>Polychaeta</taxon>
        <taxon>Polychaeta incertae sedis</taxon>
        <taxon>Dinophilidae</taxon>
        <taxon>Dimorphilus</taxon>
    </lineage>
</organism>
<evidence type="ECO:0000256" key="2">
    <source>
        <dbReference type="SAM" id="SignalP"/>
    </source>
</evidence>